<keyword evidence="5" id="KW-1185">Reference proteome</keyword>
<dbReference type="InterPro" id="IPR007712">
    <property type="entry name" value="RelE/ParE_toxin"/>
</dbReference>
<protein>
    <recommendedName>
        <fullName evidence="3">Toxin</fullName>
    </recommendedName>
</protein>
<evidence type="ECO:0000313" key="4">
    <source>
        <dbReference type="EMBL" id="EKF57594.1"/>
    </source>
</evidence>
<dbReference type="Proteomes" id="UP000007123">
    <property type="component" value="Unassembled WGS sequence"/>
</dbReference>
<keyword evidence="2" id="KW-1277">Toxin-antitoxin system</keyword>
<dbReference type="InterPro" id="IPR051803">
    <property type="entry name" value="TA_system_RelE-like_toxin"/>
</dbReference>
<dbReference type="InterPro" id="IPR028344">
    <property type="entry name" value="ParE1/4"/>
</dbReference>
<gene>
    <name evidence="4" type="ORF">QWE_20518</name>
</gene>
<sequence length="104" mass="12025">MAPASARYTLAPEALRDLEDVWAYGAETWSADQADRYLDELVLAFDRVARSPTLFRERLEFMPPVRIYPYRSHLIVYVDIEGQVAILRILGGRQDWQAILRALD</sequence>
<reference evidence="4 5" key="1">
    <citation type="journal article" date="2012" name="J. Bacteriol.">
        <title>Draft Genome Sequence of Agrobacterium albertimagni Strain AOL15.</title>
        <authorList>
            <person name="Trimble W.L."/>
            <person name="Phung le T."/>
            <person name="Meyer F."/>
            <person name="Gilbert J.A."/>
            <person name="Silver S."/>
        </authorList>
    </citation>
    <scope>NUCLEOTIDE SEQUENCE [LARGE SCALE GENOMIC DNA]</scope>
    <source>
        <strain evidence="4 5">AOL15</strain>
    </source>
</reference>
<dbReference type="EMBL" id="ALJF01000018">
    <property type="protein sequence ID" value="EKF57594.1"/>
    <property type="molecule type" value="Genomic_DNA"/>
</dbReference>
<dbReference type="RefSeq" id="WP_006728091.1">
    <property type="nucleotide sequence ID" value="NZ_ALJF01000018.1"/>
</dbReference>
<dbReference type="PIRSF" id="PIRSF029218">
    <property type="entry name" value="ParE"/>
    <property type="match status" value="1"/>
</dbReference>
<dbReference type="InterPro" id="IPR035093">
    <property type="entry name" value="RelE/ParE_toxin_dom_sf"/>
</dbReference>
<dbReference type="PATRIC" id="fig|1156935.5.peg.4175"/>
<dbReference type="eggNOG" id="COG3668">
    <property type="taxonomic scope" value="Bacteria"/>
</dbReference>
<dbReference type="Gene3D" id="3.30.2310.20">
    <property type="entry name" value="RelE-like"/>
    <property type="match status" value="1"/>
</dbReference>
<name>K2Q1L9_9HYPH</name>
<evidence type="ECO:0000313" key="5">
    <source>
        <dbReference type="Proteomes" id="UP000007123"/>
    </source>
</evidence>
<evidence type="ECO:0000256" key="3">
    <source>
        <dbReference type="PIRNR" id="PIRNR029218"/>
    </source>
</evidence>
<dbReference type="OrthoDB" id="7173315at2"/>
<dbReference type="AlphaFoldDB" id="K2Q1L9"/>
<comment type="caution">
    <text evidence="4">The sequence shown here is derived from an EMBL/GenBank/DDBJ whole genome shotgun (WGS) entry which is preliminary data.</text>
</comment>
<dbReference type="PANTHER" id="PTHR33755:SF9">
    <property type="entry name" value="TOXIN PARE1"/>
    <property type="match status" value="1"/>
</dbReference>
<evidence type="ECO:0000256" key="2">
    <source>
        <dbReference type="ARBA" id="ARBA00022649"/>
    </source>
</evidence>
<accession>K2Q1L9</accession>
<dbReference type="Pfam" id="PF05016">
    <property type="entry name" value="ParE_toxin"/>
    <property type="match status" value="1"/>
</dbReference>
<dbReference type="STRING" id="1156935.QWE_20518"/>
<proteinExistence type="inferred from homology"/>
<organism evidence="4 5">
    <name type="scientific">Agrobacterium albertimagni AOL15</name>
    <dbReference type="NCBI Taxonomy" id="1156935"/>
    <lineage>
        <taxon>Bacteria</taxon>
        <taxon>Pseudomonadati</taxon>
        <taxon>Pseudomonadota</taxon>
        <taxon>Alphaproteobacteria</taxon>
        <taxon>Hyphomicrobiales</taxon>
        <taxon>Rhizobiaceae</taxon>
        <taxon>Rhizobium/Agrobacterium group</taxon>
        <taxon>Agrobacterium</taxon>
    </lineage>
</organism>
<dbReference type="PANTHER" id="PTHR33755">
    <property type="entry name" value="TOXIN PARE1-RELATED"/>
    <property type="match status" value="1"/>
</dbReference>
<comment type="similarity">
    <text evidence="1 3">Belongs to the RelE toxin family.</text>
</comment>
<evidence type="ECO:0000256" key="1">
    <source>
        <dbReference type="ARBA" id="ARBA00006226"/>
    </source>
</evidence>